<gene>
    <name evidence="2" type="ORF">BOTBODRAFT_69659</name>
</gene>
<evidence type="ECO:0000313" key="2">
    <source>
        <dbReference type="EMBL" id="KDQ08594.1"/>
    </source>
</evidence>
<dbReference type="InParanoid" id="A0A067LZ96"/>
<name>A0A067LZ96_BOTB1</name>
<dbReference type="EMBL" id="KL198088">
    <property type="protein sequence ID" value="KDQ08594.1"/>
    <property type="molecule type" value="Genomic_DNA"/>
</dbReference>
<dbReference type="InterPro" id="IPR000210">
    <property type="entry name" value="BTB/POZ_dom"/>
</dbReference>
<evidence type="ECO:0000259" key="1">
    <source>
        <dbReference type="SMART" id="SM00225"/>
    </source>
</evidence>
<proteinExistence type="predicted"/>
<dbReference type="STRING" id="930990.A0A067LZ96"/>
<feature type="domain" description="BTB" evidence="1">
    <location>
        <begin position="23"/>
        <end position="134"/>
    </location>
</feature>
<sequence>MLKGPDDDAAGVPVHHESLYFEGDLVILALGTPPILLRILRTTLRAHSEVFRDMFSLPANAQNGAEGTTDNNPISLPDDPDAFIYTLKLYHHTILEPPLPPPDFATAVGVFRVSSKYQFHNARDWALKALRSMWSPESPRWLSLLAGSTPGPIEDALKLIEAARETGSTEFLAPAFYLLCVFSDDSCALMGSTILSHSDVLSLLKGSQFLTKAWAVRYLDECLSSARSHYLKPHSVYGWIATSSRPKPNESKEWSKFVAQEATMESVVAVMDLSVELKSSEH</sequence>
<dbReference type="OrthoDB" id="3027208at2759"/>
<dbReference type="SMART" id="SM00225">
    <property type="entry name" value="BTB"/>
    <property type="match status" value="1"/>
</dbReference>
<protein>
    <recommendedName>
        <fullName evidence="1">BTB domain-containing protein</fullName>
    </recommendedName>
</protein>
<keyword evidence="3" id="KW-1185">Reference proteome</keyword>
<organism evidence="2 3">
    <name type="scientific">Botryobasidium botryosum (strain FD-172 SS1)</name>
    <dbReference type="NCBI Taxonomy" id="930990"/>
    <lineage>
        <taxon>Eukaryota</taxon>
        <taxon>Fungi</taxon>
        <taxon>Dikarya</taxon>
        <taxon>Basidiomycota</taxon>
        <taxon>Agaricomycotina</taxon>
        <taxon>Agaricomycetes</taxon>
        <taxon>Cantharellales</taxon>
        <taxon>Botryobasidiaceae</taxon>
        <taxon>Botryobasidium</taxon>
    </lineage>
</organism>
<evidence type="ECO:0000313" key="3">
    <source>
        <dbReference type="Proteomes" id="UP000027195"/>
    </source>
</evidence>
<dbReference type="Gene3D" id="3.30.710.10">
    <property type="entry name" value="Potassium Channel Kv1.1, Chain A"/>
    <property type="match status" value="1"/>
</dbReference>
<dbReference type="HOGENOM" id="CLU_060765_0_0_1"/>
<reference evidence="3" key="1">
    <citation type="journal article" date="2014" name="Proc. Natl. Acad. Sci. U.S.A.">
        <title>Extensive sampling of basidiomycete genomes demonstrates inadequacy of the white-rot/brown-rot paradigm for wood decay fungi.</title>
        <authorList>
            <person name="Riley R."/>
            <person name="Salamov A.A."/>
            <person name="Brown D.W."/>
            <person name="Nagy L.G."/>
            <person name="Floudas D."/>
            <person name="Held B.W."/>
            <person name="Levasseur A."/>
            <person name="Lombard V."/>
            <person name="Morin E."/>
            <person name="Otillar R."/>
            <person name="Lindquist E.A."/>
            <person name="Sun H."/>
            <person name="LaButti K.M."/>
            <person name="Schmutz J."/>
            <person name="Jabbour D."/>
            <person name="Luo H."/>
            <person name="Baker S.E."/>
            <person name="Pisabarro A.G."/>
            <person name="Walton J.D."/>
            <person name="Blanchette R.A."/>
            <person name="Henrissat B."/>
            <person name="Martin F."/>
            <person name="Cullen D."/>
            <person name="Hibbett D.S."/>
            <person name="Grigoriev I.V."/>
        </authorList>
    </citation>
    <scope>NUCLEOTIDE SEQUENCE [LARGE SCALE GENOMIC DNA]</scope>
    <source>
        <strain evidence="3">FD-172 SS1</strain>
    </source>
</reference>
<dbReference type="InterPro" id="IPR011333">
    <property type="entry name" value="SKP1/BTB/POZ_sf"/>
</dbReference>
<dbReference type="AlphaFoldDB" id="A0A067LZ96"/>
<dbReference type="Proteomes" id="UP000027195">
    <property type="component" value="Unassembled WGS sequence"/>
</dbReference>
<accession>A0A067LZ96</accession>